<dbReference type="PANTHER" id="PTHR43308:SF1">
    <property type="entry name" value="OUTER MEMBRANE PROTEIN ALPHA"/>
    <property type="match status" value="1"/>
</dbReference>
<dbReference type="InterPro" id="IPR038673">
    <property type="entry name" value="OprB_sf"/>
</dbReference>
<dbReference type="InterPro" id="IPR007049">
    <property type="entry name" value="Carb-sel_porin_OprB"/>
</dbReference>
<gene>
    <name evidence="4" type="ORF">Cri9333_1724</name>
</gene>
<dbReference type="STRING" id="1173022.Cri9333_1724"/>
<organism evidence="4 5">
    <name type="scientific">Crinalium epipsammum PCC 9333</name>
    <dbReference type="NCBI Taxonomy" id="1173022"/>
    <lineage>
        <taxon>Bacteria</taxon>
        <taxon>Bacillati</taxon>
        <taxon>Cyanobacteriota</taxon>
        <taxon>Cyanophyceae</taxon>
        <taxon>Gomontiellales</taxon>
        <taxon>Gomontiellaceae</taxon>
        <taxon>Crinalium</taxon>
    </lineage>
</organism>
<dbReference type="AlphaFoldDB" id="K9VXD0"/>
<dbReference type="Pfam" id="PF04966">
    <property type="entry name" value="OprB"/>
    <property type="match status" value="1"/>
</dbReference>
<dbReference type="RefSeq" id="WP_015202731.1">
    <property type="nucleotide sequence ID" value="NC_019753.1"/>
</dbReference>
<dbReference type="Proteomes" id="UP000010472">
    <property type="component" value="Chromosome"/>
</dbReference>
<feature type="domain" description="SLH" evidence="3">
    <location>
        <begin position="82"/>
        <end position="146"/>
    </location>
</feature>
<dbReference type="InterPro" id="IPR051465">
    <property type="entry name" value="Cell_Envelope_Struct_Comp"/>
</dbReference>
<dbReference type="InterPro" id="IPR047684">
    <property type="entry name" value="Por_som-like"/>
</dbReference>
<evidence type="ECO:0000313" key="5">
    <source>
        <dbReference type="Proteomes" id="UP000010472"/>
    </source>
</evidence>
<accession>K9VXD0</accession>
<dbReference type="PANTHER" id="PTHR43308">
    <property type="entry name" value="OUTER MEMBRANE PROTEIN ALPHA-RELATED"/>
    <property type="match status" value="1"/>
</dbReference>
<dbReference type="PROSITE" id="PS51272">
    <property type="entry name" value="SLH"/>
    <property type="match status" value="1"/>
</dbReference>
<evidence type="ECO:0000259" key="3">
    <source>
        <dbReference type="PROSITE" id="PS51272"/>
    </source>
</evidence>
<dbReference type="GO" id="GO:0015288">
    <property type="term" value="F:porin activity"/>
    <property type="evidence" value="ECO:0007669"/>
    <property type="project" value="InterPro"/>
</dbReference>
<dbReference type="PATRIC" id="fig|1173022.3.peg.1864"/>
<dbReference type="GO" id="GO:0016020">
    <property type="term" value="C:membrane"/>
    <property type="evidence" value="ECO:0007669"/>
    <property type="project" value="InterPro"/>
</dbReference>
<protein>
    <submittedName>
        <fullName evidence="4">Cyanobacterial porin</fullName>
    </submittedName>
</protein>
<dbReference type="EMBL" id="CP003620">
    <property type="protein sequence ID" value="AFZ12611.1"/>
    <property type="molecule type" value="Genomic_DNA"/>
</dbReference>
<keyword evidence="5" id="KW-1185">Reference proteome</keyword>
<dbReference type="eggNOG" id="COG2067">
    <property type="taxonomic scope" value="Bacteria"/>
</dbReference>
<dbReference type="OrthoDB" id="580845at2"/>
<evidence type="ECO:0000313" key="4">
    <source>
        <dbReference type="EMBL" id="AFZ12611.1"/>
    </source>
</evidence>
<dbReference type="Gene3D" id="2.40.160.180">
    <property type="entry name" value="Carbohydrate-selective porin OprB"/>
    <property type="match status" value="1"/>
</dbReference>
<proteinExistence type="inferred from homology"/>
<dbReference type="InterPro" id="IPR001119">
    <property type="entry name" value="SLH_dom"/>
</dbReference>
<dbReference type="NCBIfam" id="NF033921">
    <property type="entry name" value="por_somb"/>
    <property type="match status" value="1"/>
</dbReference>
<dbReference type="HOGENOM" id="CLU_018575_1_0_3"/>
<evidence type="ECO:0000256" key="1">
    <source>
        <dbReference type="ARBA" id="ARBA00008769"/>
    </source>
</evidence>
<comment type="similarity">
    <text evidence="1 2">Belongs to the OprB family.</text>
</comment>
<evidence type="ECO:0000256" key="2">
    <source>
        <dbReference type="RuleBase" id="RU363072"/>
    </source>
</evidence>
<dbReference type="GO" id="GO:0008643">
    <property type="term" value="P:carbohydrate transport"/>
    <property type="evidence" value="ECO:0007669"/>
    <property type="project" value="InterPro"/>
</dbReference>
<dbReference type="Pfam" id="PF00395">
    <property type="entry name" value="SLH"/>
    <property type="match status" value="1"/>
</dbReference>
<dbReference type="KEGG" id="cep:Cri9333_1724"/>
<name>K9VXD0_9CYAN</name>
<reference evidence="4 5" key="1">
    <citation type="submission" date="2012-06" db="EMBL/GenBank/DDBJ databases">
        <title>Finished chromosome of genome of Crinalium epipsammum PCC 9333.</title>
        <authorList>
            <consortium name="US DOE Joint Genome Institute"/>
            <person name="Gugger M."/>
            <person name="Coursin T."/>
            <person name="Rippka R."/>
            <person name="Tandeau De Marsac N."/>
            <person name="Huntemann M."/>
            <person name="Wei C.-L."/>
            <person name="Han J."/>
            <person name="Detter J.C."/>
            <person name="Han C."/>
            <person name="Tapia R."/>
            <person name="Davenport K."/>
            <person name="Daligault H."/>
            <person name="Erkkila T."/>
            <person name="Gu W."/>
            <person name="Munk A.C.C."/>
            <person name="Teshima H."/>
            <person name="Xu Y."/>
            <person name="Chain P."/>
            <person name="Chen A."/>
            <person name="Krypides N."/>
            <person name="Mavromatis K."/>
            <person name="Markowitz V."/>
            <person name="Szeto E."/>
            <person name="Ivanova N."/>
            <person name="Mikhailova N."/>
            <person name="Ovchinnikova G."/>
            <person name="Pagani I."/>
            <person name="Pati A."/>
            <person name="Goodwin L."/>
            <person name="Peters L."/>
            <person name="Pitluck S."/>
            <person name="Woyke T."/>
            <person name="Kerfeld C."/>
        </authorList>
    </citation>
    <scope>NUCLEOTIDE SEQUENCE [LARGE SCALE GENOMIC DNA]</scope>
    <source>
        <strain evidence="4 5">PCC 9333</strain>
    </source>
</reference>
<sequence>MIVSKMWNFLLDSPASLGIFLLVSAASVIPVDSFANAAEITSQPTTNNPGTVVEQPNLKASTDILSQNLPNNADAPTLPVTNVSELSDVRPTDWAYEALRNLAERYKCLQRYPDGAYRGSRALSRYEFAAGLNACFQQLESLIARPNTTNGISNNDIQVVQRLTQEFRTELTTLGTRLDSLEGRTTFIEQRQFSTTTKLNGTVIFGLAGVAAGENALGEKIDQVPVLGTRTRLDFDTSFTGKDLLRTRFQIANLPSLSGTTTFTPEGDLRFTAGTFGTESDTTAAVDALLYSFPVGEKTTVIIEANAGAADDFTDTVNPGFDGDGDSGALSNFGTRNPIYALTGGAGLAVRHVFNENLELSLGYLATDPANSTSGGGLFNGPYGAIGQLTIKPRENLTVGLTYLNAYNNDLTAGSNRANLRSALSDNPDGLRLDQSFLDLIPDGNLATSSNAYGVQASLKLSPKFILGGWAGYTTTRTLPSAEQSASLGGDLGIWNYAVTLGFPDLGKEGSFAGIIVGMEPKLTRVSGAISTLGLSKDPDTSLHIEGFYQYQLTDNIAVTPGIIWLTAPDHNNANQDIVIGTVRTTFSF</sequence>